<dbReference type="InterPro" id="IPR029063">
    <property type="entry name" value="SAM-dependent_MTases_sf"/>
</dbReference>
<dbReference type="EMBL" id="CAMXCT020002909">
    <property type="protein sequence ID" value="CAL1154665.1"/>
    <property type="molecule type" value="Genomic_DNA"/>
</dbReference>
<gene>
    <name evidence="3" type="ORF">C1SCF055_LOCUS27344</name>
</gene>
<name>A0A9P1D1H9_9DINO</name>
<feature type="region of interest" description="Disordered" evidence="2">
    <location>
        <begin position="1936"/>
        <end position="2034"/>
    </location>
</feature>
<feature type="compositionally biased region" description="Acidic residues" evidence="2">
    <location>
        <begin position="2090"/>
        <end position="2101"/>
    </location>
</feature>
<accession>A0A9P1D1H9</accession>
<organism evidence="3">
    <name type="scientific">Cladocopium goreaui</name>
    <dbReference type="NCBI Taxonomy" id="2562237"/>
    <lineage>
        <taxon>Eukaryota</taxon>
        <taxon>Sar</taxon>
        <taxon>Alveolata</taxon>
        <taxon>Dinophyceae</taxon>
        <taxon>Suessiales</taxon>
        <taxon>Symbiodiniaceae</taxon>
        <taxon>Cladocopium</taxon>
    </lineage>
</organism>
<feature type="compositionally biased region" description="Basic and acidic residues" evidence="2">
    <location>
        <begin position="2102"/>
        <end position="2116"/>
    </location>
</feature>
<evidence type="ECO:0000313" key="5">
    <source>
        <dbReference type="EMBL" id="CAL4788602.1"/>
    </source>
</evidence>
<proteinExistence type="predicted"/>
<evidence type="ECO:0000313" key="4">
    <source>
        <dbReference type="EMBL" id="CAL1154665.1"/>
    </source>
</evidence>
<dbReference type="GO" id="GO:0003676">
    <property type="term" value="F:nucleic acid binding"/>
    <property type="evidence" value="ECO:0007669"/>
    <property type="project" value="InterPro"/>
</dbReference>
<feature type="coiled-coil region" evidence="1">
    <location>
        <begin position="1702"/>
        <end position="1729"/>
    </location>
</feature>
<dbReference type="Gene3D" id="3.30.420.10">
    <property type="entry name" value="Ribonuclease H-like superfamily/Ribonuclease H"/>
    <property type="match status" value="1"/>
</dbReference>
<feature type="coiled-coil region" evidence="1">
    <location>
        <begin position="156"/>
        <end position="187"/>
    </location>
</feature>
<feature type="region of interest" description="Disordered" evidence="2">
    <location>
        <begin position="2084"/>
        <end position="2195"/>
    </location>
</feature>
<feature type="region of interest" description="Disordered" evidence="2">
    <location>
        <begin position="2282"/>
        <end position="2350"/>
    </location>
</feature>
<dbReference type="CDD" id="cd06222">
    <property type="entry name" value="RNase_H_like"/>
    <property type="match status" value="1"/>
</dbReference>
<dbReference type="InterPro" id="IPR044730">
    <property type="entry name" value="RNase_H-like_dom_plant"/>
</dbReference>
<evidence type="ECO:0000313" key="6">
    <source>
        <dbReference type="Proteomes" id="UP001152797"/>
    </source>
</evidence>
<dbReference type="SUPFAM" id="SSF53335">
    <property type="entry name" value="S-adenosyl-L-methionine-dependent methyltransferases"/>
    <property type="match status" value="1"/>
</dbReference>
<evidence type="ECO:0000256" key="1">
    <source>
        <dbReference type="SAM" id="Coils"/>
    </source>
</evidence>
<feature type="compositionally biased region" description="Low complexity" evidence="2">
    <location>
        <begin position="2012"/>
        <end position="2033"/>
    </location>
</feature>
<dbReference type="SUPFAM" id="SSF53098">
    <property type="entry name" value="Ribonuclease H-like"/>
    <property type="match status" value="1"/>
</dbReference>
<feature type="compositionally biased region" description="Basic residues" evidence="2">
    <location>
        <begin position="2000"/>
        <end position="2011"/>
    </location>
</feature>
<keyword evidence="1" id="KW-0175">Coiled coil</keyword>
<dbReference type="Gene3D" id="3.40.50.150">
    <property type="entry name" value="Vaccinia Virus protein VP39"/>
    <property type="match status" value="1"/>
</dbReference>
<reference evidence="4" key="2">
    <citation type="submission" date="2024-04" db="EMBL/GenBank/DDBJ databases">
        <authorList>
            <person name="Chen Y."/>
            <person name="Shah S."/>
            <person name="Dougan E. K."/>
            <person name="Thang M."/>
            <person name="Chan C."/>
        </authorList>
    </citation>
    <scope>NUCLEOTIDE SEQUENCE [LARGE SCALE GENOMIC DNA]</scope>
</reference>
<reference evidence="3" key="1">
    <citation type="submission" date="2022-10" db="EMBL/GenBank/DDBJ databases">
        <authorList>
            <person name="Chen Y."/>
            <person name="Dougan E. K."/>
            <person name="Chan C."/>
            <person name="Rhodes N."/>
            <person name="Thang M."/>
        </authorList>
    </citation>
    <scope>NUCLEOTIDE SEQUENCE</scope>
</reference>
<feature type="compositionally biased region" description="Basic and acidic residues" evidence="2">
    <location>
        <begin position="1953"/>
        <end position="1963"/>
    </location>
</feature>
<evidence type="ECO:0000313" key="3">
    <source>
        <dbReference type="EMBL" id="CAI4001290.1"/>
    </source>
</evidence>
<feature type="compositionally biased region" description="Basic residues" evidence="2">
    <location>
        <begin position="2117"/>
        <end position="2140"/>
    </location>
</feature>
<dbReference type="EMBL" id="CAMXCT030002909">
    <property type="protein sequence ID" value="CAL4788602.1"/>
    <property type="molecule type" value="Genomic_DNA"/>
</dbReference>
<sequence>MEAVAEIIDKIVERGGQILSDKELQRQVIHNAWEVTKEVTCSRLQMCFVPHDEEQNTWLLDEEPPPPMKDVWGRKQIEVFKEPPKVLDEERKIDPRHIRRRKTRAKIYAPVRLANRRQSMLLHRTRVLPLSDTPVDDRDPDDPLRHEWLQRYAQRLAQAEAISRWEEEELRREEQRRQQEMKVFKREIGELGNSEGLGHAPENAIPPDEMERLPKMNASIQFDVKSCKVTPRDVTEAAKSSGISVQDISKADSHATEASAVSVPGGEKGLRSDGFIRSECIQPSPLQTMRVQPGVVLECQGRKKAGPKVPYDPAHPAWKVYKGFAPQEIPIASRELELDIPELESSLGFDSEAKDLIVDAPHSYRREEAPEPWRLIHPAVPKGWRDPRIFGEIDKQLRGCRRMTVFGALVDHSPPFVDLLLTDTSMVMAHGLQPACDLFRTVEFCAGLGATGVGLAAAGFDLACSVEWRSPLASVHETVHPTVPVVVGDIGELLEPFSEALVRSKGIYAVVVQIPTSTGEPQYRHLHPAELAVLNGLPPPEVWTSSQRPSLRLCLCAVGQLASPLQALWVGICTRQQLLLSLGLPADSLAPTAVLQQFKQKLYDVAKDLFMSVTPVAPTLVDSETHEVVLVYSDETQVKVQVSADATVSQLRQADDALQGPEDGKWIDANSSRLLQDTDVVSGRTIRVCSSPSSEPLSEPDVVETVDVDRLETDLPLVPVRPSLSVDLPGVSLPSCVDVTSDFHGTKRHCTVDVRLPSDALTGLLVLNGSQLAALVPPLIVSRDQCIAMRQATTPNTARLHILHNQGAAMGDDELNLHVMSCVQLSGRAGLRFLDPLLASGWLRHGTAWMDEVPGTTSIVSVVLLDGHWIPIMWTCGLSEVRVTMWEHDEGTTEPLCPLHGLISQAWNRPMFALACNRRSFAKDHCGAAAVCFLGHVLLNKPLPVHEEELHRIHEDLRNSFGQAIGLLADVPKPWIWGLGLPDVVGLVSNLLQLHGQAICGLSADIEKCFNCIPRFPALRLAILAGTPPEVTTAWAGGLADMKRHFKVRESFSDGFLTSTGLAEGCGLSVYGMLLVDHIFHRWISFHGGPCRSLSCVDDWHVFTWDPAFAERQLDLVVTFANMLDLTVDQRKTVAWSTDPEVRQRLRASQVTVVHHARELGGHFGVSRQYTNRTLTQRISALEEFWPKLRASKARYQAKVYMLRAVAWPRGLHAVASAPLGDSIWTELRRRATHALAHQTPGVNSYLLLGLVEFHVDPQLVALLWTCRAARNNCDVDFWTSSVACVAHGDLDLPPNAIASILLSRLQQVGLTVDRHGFVHDAFGRFSIQTGNFAEVELRLTCAWYQVVAAKVQHRHEFHGLWQVDVAYTRRALSALAPDDQALLRFGLIGGLFTESYKAKWTSQPDTCRWCGQTDSLQHRYWECIQHADLRAALAPDAAAIWSQLPPALALRGWALLPPTWQDWISALAALPAQVLPPAVSFRVGVWNDVFTDGSCLWQAHATYRLAAWAVVLAPPFQSAWTPGSTAVLCASALSGVCQTAFRAELHAVAYALHWAASTGTAIRLWSDCLGVVNRVKLLCQGQFKLALNRPNSDLWVWIAASIDALGPDNVRINKVAAHRTLQSARFKHCMLLLDVDMFELKALNVERLRWFRQMQKAVWKEASVVVALRLVTIIRKTSVTVEQSGSILQCLDSSVWDNETMSQLKAALADHTKMEEEIEDKSRRAKQQDYTALPHYLSSEWWRFLEQGKLGEEEKRLELLCVHAGKLGLQNPTEETYAFLYLLGATLHLRNAILDCEKWKILTKWKPVMKRHLLRAATPPSRPLILPQKWEECPEALLRAAYPDGFQPGLPTQKSLQEIIALGKGWPLRSTNVVAVSGNLGMASSVPSTGTDAVLAMASAVAREVSKAVSERVLPAAAAAEPEIPGLQIFHRPSVCPQQQQQQQTQLALMDKPQETEEKIPRQVDAATSKPPAMIDKIRADLETEKSAKRGKETEPLPTKKKNSGGKKGPKNSVLKRPASALKRPAAAAVSLQEPDPKRAALLKRIPAELLERYAGGCSRCYHRKFCTVSCWGRRGYKLCMAGSKEEESSSQEDVSAEESAETKSEKEKEKEQPKKSRSRGRGRPRRRRHHDGRSHGKRRGGEGRHRTDRDRDRRSVASAVPEPPHPPKHSHGPDTMKKNNKGQKGPKGGKGRGKTIQWVCEYCGQKTAPHNAALEQHQYLNEWCLAHQIWSQMTKQDREEQWSWYEAKKIARGKKYQRETMAAEEGWDLPEEDFRGRSVALSLRSNQERPASSGRVPSPEASPRLPPPEPEKKNKKKKKKDDCESSPSDDSDHRQGNKKRRQVVININ</sequence>
<feature type="compositionally biased region" description="Basic and acidic residues" evidence="2">
    <location>
        <begin position="2141"/>
        <end position="2157"/>
    </location>
</feature>
<dbReference type="InterPro" id="IPR036397">
    <property type="entry name" value="RNaseH_sf"/>
</dbReference>
<dbReference type="InterPro" id="IPR012337">
    <property type="entry name" value="RNaseH-like_sf"/>
</dbReference>
<feature type="compositionally biased region" description="Basic and acidic residues" evidence="2">
    <location>
        <begin position="1977"/>
        <end position="1996"/>
    </location>
</feature>
<evidence type="ECO:0000256" key="2">
    <source>
        <dbReference type="SAM" id="MobiDB-lite"/>
    </source>
</evidence>
<protein>
    <submittedName>
        <fullName evidence="5">LINE-1 retrotransposable element ORF2 protein</fullName>
    </submittedName>
</protein>
<keyword evidence="6" id="KW-1185">Reference proteome</keyword>
<comment type="caution">
    <text evidence="3">The sequence shown here is derived from an EMBL/GenBank/DDBJ whole genome shotgun (WGS) entry which is preliminary data.</text>
</comment>
<dbReference type="EMBL" id="CAMXCT010002909">
    <property type="protein sequence ID" value="CAI4001290.1"/>
    <property type="molecule type" value="Genomic_DNA"/>
</dbReference>
<dbReference type="Proteomes" id="UP001152797">
    <property type="component" value="Unassembled WGS sequence"/>
</dbReference>